<feature type="compositionally biased region" description="Basic residues" evidence="1">
    <location>
        <begin position="359"/>
        <end position="369"/>
    </location>
</feature>
<protein>
    <submittedName>
        <fullName evidence="2">Uncharacterized protein</fullName>
    </submittedName>
</protein>
<dbReference type="HOGENOM" id="CLU_749328_0_0_11"/>
<dbReference type="AlphaFoldDB" id="A0A075UMT2"/>
<name>A0A075UMT2_9PSEU</name>
<gene>
    <name evidence="2" type="ORF">AJAP_13030</name>
</gene>
<feature type="compositionally biased region" description="Gly residues" evidence="1">
    <location>
        <begin position="51"/>
        <end position="67"/>
    </location>
</feature>
<feature type="region of interest" description="Disordered" evidence="1">
    <location>
        <begin position="18"/>
        <end position="67"/>
    </location>
</feature>
<evidence type="ECO:0000256" key="1">
    <source>
        <dbReference type="SAM" id="MobiDB-lite"/>
    </source>
</evidence>
<feature type="region of interest" description="Disordered" evidence="1">
    <location>
        <begin position="234"/>
        <end position="313"/>
    </location>
</feature>
<feature type="region of interest" description="Disordered" evidence="1">
    <location>
        <begin position="340"/>
        <end position="369"/>
    </location>
</feature>
<proteinExistence type="predicted"/>
<reference evidence="2 3" key="1">
    <citation type="journal article" date="2014" name="J. Biotechnol.">
        <title>Complete genome sequence of the actinobacterium Amycolatopsis japonica MG417-CF17(T) (=DSM 44213T) producing (S,S)-N,N'-ethylenediaminedisuccinic acid.</title>
        <authorList>
            <person name="Stegmann E."/>
            <person name="Albersmeier A."/>
            <person name="Spohn M."/>
            <person name="Gert H."/>
            <person name="Weber T."/>
            <person name="Wohlleben W."/>
            <person name="Kalinowski J."/>
            <person name="Ruckert C."/>
        </authorList>
    </citation>
    <scope>NUCLEOTIDE SEQUENCE [LARGE SCALE GENOMIC DNA]</scope>
    <source>
        <strain evidence="3">MG417-CF17 (DSM 44213)</strain>
    </source>
</reference>
<dbReference type="EMBL" id="CP008953">
    <property type="protein sequence ID" value="AIG75487.1"/>
    <property type="molecule type" value="Genomic_DNA"/>
</dbReference>
<organism evidence="2 3">
    <name type="scientific">Amycolatopsis japonica</name>
    <dbReference type="NCBI Taxonomy" id="208439"/>
    <lineage>
        <taxon>Bacteria</taxon>
        <taxon>Bacillati</taxon>
        <taxon>Actinomycetota</taxon>
        <taxon>Actinomycetes</taxon>
        <taxon>Pseudonocardiales</taxon>
        <taxon>Pseudonocardiaceae</taxon>
        <taxon>Amycolatopsis</taxon>
        <taxon>Amycolatopsis japonica group</taxon>
    </lineage>
</organism>
<dbReference type="KEGG" id="aja:AJAP_13030"/>
<sequence>MLLDVPVVGHGIAVGRAIGADDRCPGPVGRGAGTRRQAVEKRAQRGRRRGGQTGRGGSESQYGGGELGLRSGPVVIKVREEHIRHRVTVHCVLSDRERPPLGRTRDVPHGRQDLVHGLPQALRRPCPISQRGVERRRGRAEQPGPVGLGIHRRVEHEPIGSRAEHLEIHRAEVRPIRGADVGDLPLAERLADEVHVPCGVAGRRRPQQHGVVTRTTACQFFREGHTFAETLQVGPGRPRERVGLPVAPQRRTAPDEPRIHADEVVPRGDLRHERPRQDQFPRRPARPSRVEQHHAAAARGIGGLHPGQRDRDPAPARMAVVDRHGDVGALRARFVQLHADAVAGPGRATVPGDRLGRGGGRRGQRGGDQ</sequence>
<evidence type="ECO:0000313" key="2">
    <source>
        <dbReference type="EMBL" id="AIG75487.1"/>
    </source>
</evidence>
<keyword evidence="3" id="KW-1185">Reference proteome</keyword>
<feature type="compositionally biased region" description="Basic and acidic residues" evidence="1">
    <location>
        <begin position="252"/>
        <end position="281"/>
    </location>
</feature>
<dbReference type="STRING" id="208439.AJAP_13030"/>
<dbReference type="Proteomes" id="UP000028492">
    <property type="component" value="Chromosome"/>
</dbReference>
<evidence type="ECO:0000313" key="3">
    <source>
        <dbReference type="Proteomes" id="UP000028492"/>
    </source>
</evidence>
<accession>A0A075UMT2</accession>